<evidence type="ECO:0000313" key="4">
    <source>
        <dbReference type="Proteomes" id="UP000664702"/>
    </source>
</evidence>
<dbReference type="EMBL" id="CP086136">
    <property type="protein sequence ID" value="UEM13224.1"/>
    <property type="molecule type" value="Genomic_DNA"/>
</dbReference>
<organism evidence="2">
    <name type="scientific">Bradyrhizobium barranii subsp. barranii</name>
    <dbReference type="NCBI Taxonomy" id="2823807"/>
    <lineage>
        <taxon>Bacteria</taxon>
        <taxon>Pseudomonadati</taxon>
        <taxon>Pseudomonadota</taxon>
        <taxon>Alphaproteobacteria</taxon>
        <taxon>Hyphomicrobiales</taxon>
        <taxon>Nitrobacteraceae</taxon>
        <taxon>Bradyrhizobium</taxon>
        <taxon>Bradyrhizobium barranii</taxon>
    </lineage>
</organism>
<reference evidence="2" key="1">
    <citation type="submission" date="2020-06" db="EMBL/GenBank/DDBJ databases">
        <title>Whole Genome Sequence of Bradyrhizobium sp. Strain 323S2.</title>
        <authorList>
            <person name="Bromfield E.S.P."/>
        </authorList>
    </citation>
    <scope>NUCLEOTIDE SEQUENCE [LARGE SCALE GENOMIC DNA]</scope>
    <source>
        <strain evidence="2">323S2</strain>
    </source>
</reference>
<evidence type="ECO:0000313" key="1">
    <source>
        <dbReference type="EMBL" id="MBO1860293.1"/>
    </source>
</evidence>
<evidence type="ECO:0000313" key="3">
    <source>
        <dbReference type="EMBL" id="UEM13224.1"/>
    </source>
</evidence>
<protein>
    <submittedName>
        <fullName evidence="2">Uncharacterized protein</fullName>
    </submittedName>
</protein>
<proteinExistence type="predicted"/>
<name>A0A7Z0QAS9_9BRAD</name>
<dbReference type="EMBL" id="JACBFH010000001">
    <property type="protein sequence ID" value="NYY90104.1"/>
    <property type="molecule type" value="Genomic_DNA"/>
</dbReference>
<dbReference type="EMBL" id="JAGEMI010000001">
    <property type="protein sequence ID" value="MBO1860293.1"/>
    <property type="molecule type" value="Genomic_DNA"/>
</dbReference>
<evidence type="ECO:0000313" key="2">
    <source>
        <dbReference type="EMBL" id="NYY90104.1"/>
    </source>
</evidence>
<accession>A0A7Z0QAS9</accession>
<dbReference type="AlphaFoldDB" id="A0A7Z0QAS9"/>
<dbReference type="KEGG" id="bban:J4G43_002395"/>
<reference evidence="3 4" key="3">
    <citation type="journal article" date="2022" name="Int. J. Syst. Evol. Microbiol.">
        <title>Strains of Bradyrhizobium barranii sp. nov. associated with legumes native to Canada are symbionts of soybeans and belong to different subspecies (subsp. barranii subsp. nov. and subsp. apii subsp. nov.) and symbiovars (sv. glycinearum and sv. septentrionale).</title>
        <authorList>
            <person name="Bromfield E.S.P."/>
            <person name="Cloutier S."/>
            <person name="Wasai-Hara S."/>
            <person name="Minamisawa K."/>
        </authorList>
    </citation>
    <scope>NUCLEOTIDE SEQUENCE [LARGE SCALE GENOMIC DNA]</scope>
    <source>
        <strain evidence="3 4">144S4</strain>
    </source>
</reference>
<dbReference type="Proteomes" id="UP000664702">
    <property type="component" value="Chromosome"/>
</dbReference>
<reference evidence="1" key="2">
    <citation type="submission" date="2021-03" db="EMBL/GenBank/DDBJ databases">
        <title>Whole Genome Sequence of Bradyrhizobium sp. Strain 144S4.</title>
        <authorList>
            <person name="Bromfield E.S.P."/>
            <person name="Cloutier S."/>
        </authorList>
    </citation>
    <scope>NUCLEOTIDE SEQUENCE [LARGE SCALE GENOMIC DNA]</scope>
    <source>
        <strain evidence="1">144S4</strain>
    </source>
</reference>
<sequence length="207" mass="23339">MVNSRQLAEGVALALGKPLTSTAQHIKNLREAKGSLDGKPLVTAGGRGRNAPTMSRRDAATLICALMGSEAVHDSVRTVEWMRELEPASHGYRWNGRYGWVDPEFEIGIRPEDNAIEALERVLGFFDREKAYRLNLDRFGRPDAEIYFRFYVEFPQRFVSLTFGVRRMVSAAWTYGRRSGGRDKQARWCEQDELREIAGICAPSGGQ</sequence>
<dbReference type="RefSeq" id="WP_049831730.1">
    <property type="nucleotide sequence ID" value="NZ_CP086136.1"/>
</dbReference>
<gene>
    <name evidence="2" type="ORF">G6321_17255</name>
    <name evidence="3" type="ORF">J4G43_002395</name>
    <name evidence="1" type="ORF">J4G43_04645</name>
</gene>